<dbReference type="InterPro" id="IPR001563">
    <property type="entry name" value="Peptidase_S10"/>
</dbReference>
<dbReference type="Proteomes" id="UP000605846">
    <property type="component" value="Unassembled WGS sequence"/>
</dbReference>
<dbReference type="PANTHER" id="PTHR11802:SF113">
    <property type="entry name" value="SERINE CARBOXYPEPTIDASE CTSA-4.1"/>
    <property type="match status" value="1"/>
</dbReference>
<comment type="caution">
    <text evidence="8">The sequence shown here is derived from an EMBL/GenBank/DDBJ whole genome shotgun (WGS) entry which is preliminary data.</text>
</comment>
<protein>
    <recommendedName>
        <fullName evidence="7">Carboxypeptidase</fullName>
        <ecNumber evidence="7">3.4.16.-</ecNumber>
    </recommendedName>
</protein>
<dbReference type="InterPro" id="IPR029058">
    <property type="entry name" value="AB_hydrolase_fold"/>
</dbReference>
<keyword evidence="9" id="KW-1185">Reference proteome</keyword>
<dbReference type="SUPFAM" id="SSF53474">
    <property type="entry name" value="alpha/beta-Hydrolases"/>
    <property type="match status" value="1"/>
</dbReference>
<keyword evidence="4" id="KW-0732">Signal</keyword>
<comment type="similarity">
    <text evidence="1 7">Belongs to the peptidase S10 family.</text>
</comment>
<dbReference type="AlphaFoldDB" id="A0A8H7BME3"/>
<sequence length="447" mass="51645">MTFAAHDGQHDNSCVNKWNYSIRFKQPELCGSGIQHSGYVDRHDTGDHYFFWFFESERRPLEDPTLLWLSGGPGCSSMAGALTEVGPCRLTDDGTATMKNPYTWTKEANVLFLDQPIGTGYSYGKSKVSTSESAAHHVYEFLQIFFKEFNQYANAPLYIGSESYGGHYVPALASEILKYKRRQCSNHISLRFEGMLIGNPLTNPRLQVEYYQEYGCANDTTYHPLFDAATCQMMKARFSQCRYLMDICYKYTFAPMCIPAGLHCKHTQFDPVEQIGSNPYDIRMRCNSTDLYDCYQWLNYLELWANTELVRDDLGIDPQFERFRSCNTAVEERFMLSADMLYDFSSHVAECLKEDVRVLIYAGDTDFVCNWRGIKAWTLEMDWPGKRGYNEASDEDWYSSGKLVGQLRSHGNLAFLKVYEAGHFVPFDRPDVALDYFSRWLNRLLHF</sequence>
<dbReference type="GO" id="GO:0004185">
    <property type="term" value="F:serine-type carboxypeptidase activity"/>
    <property type="evidence" value="ECO:0007669"/>
    <property type="project" value="UniProtKB-UniRule"/>
</dbReference>
<keyword evidence="2 7" id="KW-0121">Carboxypeptidase</keyword>
<evidence type="ECO:0000313" key="8">
    <source>
        <dbReference type="EMBL" id="KAF7725789.1"/>
    </source>
</evidence>
<keyword evidence="5 7" id="KW-0378">Hydrolase</keyword>
<accession>A0A8H7BME3</accession>
<dbReference type="PANTHER" id="PTHR11802">
    <property type="entry name" value="SERINE PROTEASE FAMILY S10 SERINE CARBOXYPEPTIDASE"/>
    <property type="match status" value="1"/>
</dbReference>
<evidence type="ECO:0000313" key="9">
    <source>
        <dbReference type="Proteomes" id="UP000605846"/>
    </source>
</evidence>
<evidence type="ECO:0000256" key="3">
    <source>
        <dbReference type="ARBA" id="ARBA00022670"/>
    </source>
</evidence>
<dbReference type="OrthoDB" id="443318at2759"/>
<dbReference type="Gene3D" id="3.40.50.1820">
    <property type="entry name" value="alpha/beta hydrolase"/>
    <property type="match status" value="1"/>
</dbReference>
<evidence type="ECO:0000256" key="7">
    <source>
        <dbReference type="RuleBase" id="RU361156"/>
    </source>
</evidence>
<keyword evidence="6" id="KW-0325">Glycoprotein</keyword>
<dbReference type="PRINTS" id="PR00724">
    <property type="entry name" value="CRBOXYPTASEC"/>
</dbReference>
<name>A0A8H7BME3_9FUNG</name>
<dbReference type="EMBL" id="JABAYA010000090">
    <property type="protein sequence ID" value="KAF7725789.1"/>
    <property type="molecule type" value="Genomic_DNA"/>
</dbReference>
<dbReference type="EC" id="3.4.16.-" evidence="7"/>
<reference evidence="8" key="1">
    <citation type="submission" date="2020-01" db="EMBL/GenBank/DDBJ databases">
        <title>Genome Sequencing of Three Apophysomyces-Like Fungal Strains Confirms a Novel Fungal Genus in the Mucoromycota with divergent Burkholderia-like Endosymbiotic Bacteria.</title>
        <authorList>
            <person name="Stajich J.E."/>
            <person name="Macias A.M."/>
            <person name="Carter-House D."/>
            <person name="Lovett B."/>
            <person name="Kasson L.R."/>
            <person name="Berry K."/>
            <person name="Grigoriev I."/>
            <person name="Chang Y."/>
            <person name="Spatafora J."/>
            <person name="Kasson M.T."/>
        </authorList>
    </citation>
    <scope>NUCLEOTIDE SEQUENCE</scope>
    <source>
        <strain evidence="8">NRRL A-21654</strain>
    </source>
</reference>
<evidence type="ECO:0000256" key="5">
    <source>
        <dbReference type="ARBA" id="ARBA00022801"/>
    </source>
</evidence>
<evidence type="ECO:0000256" key="1">
    <source>
        <dbReference type="ARBA" id="ARBA00009431"/>
    </source>
</evidence>
<evidence type="ECO:0000256" key="2">
    <source>
        <dbReference type="ARBA" id="ARBA00022645"/>
    </source>
</evidence>
<dbReference type="PROSITE" id="PS00131">
    <property type="entry name" value="CARBOXYPEPT_SER_SER"/>
    <property type="match status" value="1"/>
</dbReference>
<dbReference type="GO" id="GO:0000324">
    <property type="term" value="C:fungal-type vacuole"/>
    <property type="evidence" value="ECO:0007669"/>
    <property type="project" value="TreeGrafter"/>
</dbReference>
<dbReference type="InterPro" id="IPR018202">
    <property type="entry name" value="Ser_caboxypep_ser_AS"/>
</dbReference>
<keyword evidence="3 7" id="KW-0645">Protease</keyword>
<dbReference type="Pfam" id="PF00450">
    <property type="entry name" value="Peptidase_S10"/>
    <property type="match status" value="1"/>
</dbReference>
<proteinExistence type="inferred from homology"/>
<dbReference type="Gene3D" id="1.10.287.410">
    <property type="match status" value="1"/>
</dbReference>
<gene>
    <name evidence="8" type="ORF">EC973_009406</name>
</gene>
<evidence type="ECO:0000256" key="4">
    <source>
        <dbReference type="ARBA" id="ARBA00022729"/>
    </source>
</evidence>
<dbReference type="GO" id="GO:0006508">
    <property type="term" value="P:proteolysis"/>
    <property type="evidence" value="ECO:0007669"/>
    <property type="project" value="UniProtKB-KW"/>
</dbReference>
<organism evidence="8 9">
    <name type="scientific">Apophysomyces ossiformis</name>
    <dbReference type="NCBI Taxonomy" id="679940"/>
    <lineage>
        <taxon>Eukaryota</taxon>
        <taxon>Fungi</taxon>
        <taxon>Fungi incertae sedis</taxon>
        <taxon>Mucoromycota</taxon>
        <taxon>Mucoromycotina</taxon>
        <taxon>Mucoromycetes</taxon>
        <taxon>Mucorales</taxon>
        <taxon>Mucorineae</taxon>
        <taxon>Mucoraceae</taxon>
        <taxon>Apophysomyces</taxon>
    </lineage>
</organism>
<evidence type="ECO:0000256" key="6">
    <source>
        <dbReference type="ARBA" id="ARBA00023180"/>
    </source>
</evidence>